<proteinExistence type="predicted"/>
<keyword evidence="1 2" id="KW-0472">Membrane</keyword>
<feature type="transmembrane region" description="Helical" evidence="2">
    <location>
        <begin position="33"/>
        <end position="56"/>
    </location>
</feature>
<evidence type="ECO:0000256" key="1">
    <source>
        <dbReference type="ARBA" id="ARBA00023136"/>
    </source>
</evidence>
<gene>
    <name evidence="3" type="ORF">SCFA_1470001</name>
</gene>
<reference evidence="3" key="1">
    <citation type="submission" date="2019-03" db="EMBL/GenBank/DDBJ databases">
        <authorList>
            <person name="Hao L."/>
        </authorList>
    </citation>
    <scope>NUCLEOTIDE SEQUENCE</scope>
</reference>
<dbReference type="InterPro" id="IPR004995">
    <property type="entry name" value="Spore_Ger"/>
</dbReference>
<sequence>MVLYVAVVAIGTFLTPSIELSNANRLVRIGLLALTALFRLPGFVAGTAFTFVALAFMRSFGVPYLWPLIPLNLKALAGIIVRTPVPVRNTRPSILKPLDATRQIVAAPARKPGKKPGK</sequence>
<dbReference type="AlphaFoldDB" id="A0A485M092"/>
<accession>A0A485M092</accession>
<organism evidence="3">
    <name type="scientific">anaerobic digester metagenome</name>
    <dbReference type="NCBI Taxonomy" id="1263854"/>
    <lineage>
        <taxon>unclassified sequences</taxon>
        <taxon>metagenomes</taxon>
        <taxon>ecological metagenomes</taxon>
    </lineage>
</organism>
<evidence type="ECO:0000313" key="3">
    <source>
        <dbReference type="EMBL" id="VFU11961.1"/>
    </source>
</evidence>
<evidence type="ECO:0000256" key="2">
    <source>
        <dbReference type="SAM" id="Phobius"/>
    </source>
</evidence>
<keyword evidence="2" id="KW-0812">Transmembrane</keyword>
<dbReference type="GO" id="GO:0016020">
    <property type="term" value="C:membrane"/>
    <property type="evidence" value="ECO:0007669"/>
    <property type="project" value="InterPro"/>
</dbReference>
<dbReference type="EMBL" id="CAADRN010000054">
    <property type="protein sequence ID" value="VFU11961.1"/>
    <property type="molecule type" value="Genomic_DNA"/>
</dbReference>
<protein>
    <submittedName>
        <fullName evidence="3">Stage V sporulation protein AF</fullName>
    </submittedName>
</protein>
<dbReference type="GO" id="GO:0009847">
    <property type="term" value="P:spore germination"/>
    <property type="evidence" value="ECO:0007669"/>
    <property type="project" value="InterPro"/>
</dbReference>
<keyword evidence="2" id="KW-1133">Transmembrane helix</keyword>
<dbReference type="Pfam" id="PF03323">
    <property type="entry name" value="GerA"/>
    <property type="match status" value="1"/>
</dbReference>
<name>A0A485M092_9ZZZZ</name>